<feature type="compositionally biased region" description="Basic and acidic residues" evidence="1">
    <location>
        <begin position="1"/>
        <end position="34"/>
    </location>
</feature>
<dbReference type="GeneTree" id="ENSGT00390000002505"/>
<dbReference type="KEGG" id="kmr:108246639"/>
<feature type="region of interest" description="Disordered" evidence="1">
    <location>
        <begin position="463"/>
        <end position="596"/>
    </location>
</feature>
<accession>A0A3Q3BGQ1</accession>
<feature type="compositionally biased region" description="Basic and acidic residues" evidence="1">
    <location>
        <begin position="537"/>
        <end position="547"/>
    </location>
</feature>
<evidence type="ECO:0000313" key="4">
    <source>
        <dbReference type="Proteomes" id="UP000264800"/>
    </source>
</evidence>
<feature type="domain" description="DUF4614" evidence="2">
    <location>
        <begin position="538"/>
        <end position="705"/>
    </location>
</feature>
<sequence>MSEKQGKNDQVNTERHIAYHNEGSFRRRNNREMWNRSGRSSALDRAEALLSAKKRKEDKQSSTLDCSAKTQGYVIARSAPPNTHTWSSDVPDPSSDSTASVHGTEDNRAADVKEEHETETRSSKDIRPQSSLGGGSRFIKKAPKPINSSQSPVSKNQMHQKREPRNVSSFHSGSQAAALSRLSEIESRINSRKQTLEEARQATKAAINLTSDLRMSVTAAIQSTEAPEQLSAHSSSEQSQKKNRFLKQKAVAPILSDVGGRSRARTTDPVGLKMASARVISGVSLESDEEDIRELLGDSMDSSNYSSSESRKTSSMKRLKKELNSPSQRVQSPALPTAVHPLSRSNTPPPLSTASPSRHSSPFRFTGQAQVHFSPSVLSPSPSPPPPNVSPSRSKRIGSSHKAGSPQESLLSLSEQVFSLEELIPARPTSEYQHSQMGSVSSGDFQVNLMTLDELLPASAGFTAETPGIKPSQSQSGHISPVPGSHHIHQEEEQQPHYQSDFESDSSVRQVSKHTRGHGDEDEVLSEVTKAPSPSDGSHETTEDDYSHALSDLSCSSTSQASNHSQRSESSSSASPGSRSLYQPSRKQTLARKALKDAATQTRLDPLADLHSAGAATLDLAVSRLYMNPPPVVAHAVSAERLEGISSFSPVLFALNEMLKQQLNMTRQFINHSDQLHSRLLRDLDPPNYRYTTLEDTIQNIRRHRTPRL</sequence>
<dbReference type="Ensembl" id="ENSKMAT00000024259.1">
    <property type="protein sequence ID" value="ENSKMAP00000023954.1"/>
    <property type="gene ID" value="ENSKMAG00000017757.1"/>
</dbReference>
<feature type="region of interest" description="Disordered" evidence="1">
    <location>
        <begin position="220"/>
        <end position="410"/>
    </location>
</feature>
<feature type="compositionally biased region" description="Polar residues" evidence="1">
    <location>
        <begin position="61"/>
        <end position="70"/>
    </location>
</feature>
<feature type="compositionally biased region" description="Low complexity" evidence="1">
    <location>
        <begin position="559"/>
        <end position="580"/>
    </location>
</feature>
<dbReference type="InterPro" id="IPR027884">
    <property type="entry name" value="DUF4614"/>
</dbReference>
<reference evidence="3" key="1">
    <citation type="submission" date="2025-08" db="UniProtKB">
        <authorList>
            <consortium name="Ensembl"/>
        </authorList>
    </citation>
    <scope>IDENTIFICATION</scope>
</reference>
<dbReference type="PANTHER" id="PTHR22409">
    <property type="entry name" value="CHROMOSOME 19 OPEN READING FRAME 44"/>
    <property type="match status" value="1"/>
</dbReference>
<evidence type="ECO:0000313" key="3">
    <source>
        <dbReference type="Ensembl" id="ENSKMAP00000023954.1"/>
    </source>
</evidence>
<feature type="compositionally biased region" description="Low complexity" evidence="1">
    <location>
        <begin position="87"/>
        <end position="97"/>
    </location>
</feature>
<dbReference type="CTD" id="108246639"/>
<feature type="compositionally biased region" description="Polar residues" evidence="1">
    <location>
        <begin position="166"/>
        <end position="177"/>
    </location>
</feature>
<feature type="compositionally biased region" description="Polar residues" evidence="1">
    <location>
        <begin position="146"/>
        <end position="157"/>
    </location>
</feature>
<dbReference type="GeneID" id="108246639"/>
<evidence type="ECO:0000256" key="1">
    <source>
        <dbReference type="SAM" id="MobiDB-lite"/>
    </source>
</evidence>
<reference evidence="3" key="2">
    <citation type="submission" date="2025-09" db="UniProtKB">
        <authorList>
            <consortium name="Ensembl"/>
        </authorList>
    </citation>
    <scope>IDENTIFICATION</scope>
</reference>
<feature type="compositionally biased region" description="Low complexity" evidence="1">
    <location>
        <begin position="299"/>
        <end position="308"/>
    </location>
</feature>
<feature type="region of interest" description="Disordered" evidence="1">
    <location>
        <begin position="1"/>
        <end position="181"/>
    </location>
</feature>
<dbReference type="AlphaFoldDB" id="A0A3Q3BGQ1"/>
<keyword evidence="4" id="KW-1185">Reference proteome</keyword>
<protein>
    <recommendedName>
        <fullName evidence="2">DUF4614 domain-containing protein</fullName>
    </recommendedName>
</protein>
<organism evidence="3 4">
    <name type="scientific">Kryptolebias marmoratus</name>
    <name type="common">Mangrove killifish</name>
    <name type="synonym">Rivulus marmoratus</name>
    <dbReference type="NCBI Taxonomy" id="37003"/>
    <lineage>
        <taxon>Eukaryota</taxon>
        <taxon>Metazoa</taxon>
        <taxon>Chordata</taxon>
        <taxon>Craniata</taxon>
        <taxon>Vertebrata</taxon>
        <taxon>Euteleostomi</taxon>
        <taxon>Actinopterygii</taxon>
        <taxon>Neopterygii</taxon>
        <taxon>Teleostei</taxon>
        <taxon>Neoteleostei</taxon>
        <taxon>Acanthomorphata</taxon>
        <taxon>Ovalentaria</taxon>
        <taxon>Atherinomorphae</taxon>
        <taxon>Cyprinodontiformes</taxon>
        <taxon>Rivulidae</taxon>
        <taxon>Kryptolebias</taxon>
    </lineage>
</organism>
<dbReference type="InterPro" id="IPR040120">
    <property type="entry name" value="C19orf44-like"/>
</dbReference>
<feature type="compositionally biased region" description="Polar residues" evidence="1">
    <location>
        <begin position="220"/>
        <end position="238"/>
    </location>
</feature>
<dbReference type="OrthoDB" id="2151530at2759"/>
<evidence type="ECO:0000259" key="2">
    <source>
        <dbReference type="Pfam" id="PF15391"/>
    </source>
</evidence>
<dbReference type="Pfam" id="PF15391">
    <property type="entry name" value="DUF4614"/>
    <property type="match status" value="1"/>
</dbReference>
<name>A0A3Q3BGQ1_KRYMA</name>
<dbReference type="OMA" id="FKINVMT"/>
<proteinExistence type="predicted"/>
<dbReference type="Proteomes" id="UP000264800">
    <property type="component" value="Unplaced"/>
</dbReference>
<dbReference type="RefSeq" id="XP_017289767.1">
    <property type="nucleotide sequence ID" value="XM_017434278.3"/>
</dbReference>
<feature type="compositionally biased region" description="Basic and acidic residues" evidence="1">
    <location>
        <begin position="103"/>
        <end position="127"/>
    </location>
</feature>
<dbReference type="PANTHER" id="PTHR22409:SF2">
    <property type="entry name" value="CHROMOSOME 19 OPEN READING FRAME 44"/>
    <property type="match status" value="1"/>
</dbReference>